<feature type="region of interest" description="Disordered" evidence="1">
    <location>
        <begin position="33"/>
        <end position="87"/>
    </location>
</feature>
<feature type="compositionally biased region" description="Low complexity" evidence="1">
    <location>
        <begin position="229"/>
        <end position="261"/>
    </location>
</feature>
<dbReference type="RefSeq" id="XP_056759925.1">
    <property type="nucleotide sequence ID" value="XM_056915171.1"/>
</dbReference>
<feature type="region of interest" description="Disordered" evidence="1">
    <location>
        <begin position="207"/>
        <end position="396"/>
    </location>
</feature>
<feature type="compositionally biased region" description="Polar residues" evidence="1">
    <location>
        <begin position="74"/>
        <end position="87"/>
    </location>
</feature>
<feature type="compositionally biased region" description="Polar residues" evidence="1">
    <location>
        <begin position="207"/>
        <end position="228"/>
    </location>
</feature>
<sequence>MDQSLKEHSTSSTGMQDTLTTVHWIHHALGTLVPKSIRPQQRPDSLESTGSGYQDERQDHTPNGEPSKAMAASSVATSTPAITSRSSTSVFNGRTSIAAATVLGIITFAALLFLAIWYLRHHRRRRKHKLLTQNQDFGQSEITLGEDTSKTLDDFLMKDVPLERTSFMFSRSRSPSITFVVDEAERPSLNKARNSYGALSSSQTKLESLTRISTDGTRPSLLSSELTMPTSQSASVNSSSKPASTNSATPRASPRVSVSSSQLWTTITSSTDCPSTITQEQPSTAPPTSRSSQVWTTTTGSTENNSSMTSPDNRSRLSNGSRASSRLSAQSPLRGGVRLSNAESTGLRRYQRRSQSRSSQNTVVPVSPTAESGSSGSGQLPSIQSTPSPLFRSSES</sequence>
<dbReference type="Proteomes" id="UP001213681">
    <property type="component" value="Unassembled WGS sequence"/>
</dbReference>
<keyword evidence="2" id="KW-0812">Transmembrane</keyword>
<feature type="transmembrane region" description="Helical" evidence="2">
    <location>
        <begin position="97"/>
        <end position="119"/>
    </location>
</feature>
<keyword evidence="4" id="KW-1185">Reference proteome</keyword>
<dbReference type="EMBL" id="JAPVEA010000009">
    <property type="protein sequence ID" value="KAJ5432633.1"/>
    <property type="molecule type" value="Genomic_DNA"/>
</dbReference>
<evidence type="ECO:0000313" key="3">
    <source>
        <dbReference type="EMBL" id="KAJ5432633.1"/>
    </source>
</evidence>
<keyword evidence="2" id="KW-0472">Membrane</keyword>
<name>A0AAD6BUN2_9EURO</name>
<feature type="compositionally biased region" description="Polar residues" evidence="1">
    <location>
        <begin position="262"/>
        <end position="295"/>
    </location>
</feature>
<dbReference type="GeneID" id="81605414"/>
<reference evidence="3" key="2">
    <citation type="journal article" date="2023" name="IMA Fungus">
        <title>Comparative genomic study of the Penicillium genus elucidates a diverse pangenome and 15 lateral gene transfer events.</title>
        <authorList>
            <person name="Petersen C."/>
            <person name="Sorensen T."/>
            <person name="Nielsen M.R."/>
            <person name="Sondergaard T.E."/>
            <person name="Sorensen J.L."/>
            <person name="Fitzpatrick D.A."/>
            <person name="Frisvad J.C."/>
            <person name="Nielsen K.L."/>
        </authorList>
    </citation>
    <scope>NUCLEOTIDE SEQUENCE</scope>
    <source>
        <strain evidence="3">IBT 16125</strain>
    </source>
</reference>
<organism evidence="3 4">
    <name type="scientific">Penicillium daleae</name>
    <dbReference type="NCBI Taxonomy" id="63821"/>
    <lineage>
        <taxon>Eukaryota</taxon>
        <taxon>Fungi</taxon>
        <taxon>Dikarya</taxon>
        <taxon>Ascomycota</taxon>
        <taxon>Pezizomycotina</taxon>
        <taxon>Eurotiomycetes</taxon>
        <taxon>Eurotiomycetidae</taxon>
        <taxon>Eurotiales</taxon>
        <taxon>Aspergillaceae</taxon>
        <taxon>Penicillium</taxon>
    </lineage>
</organism>
<protein>
    <submittedName>
        <fullName evidence="3">Uncharacterized protein</fullName>
    </submittedName>
</protein>
<feature type="compositionally biased region" description="Polar residues" evidence="1">
    <location>
        <begin position="361"/>
        <end position="396"/>
    </location>
</feature>
<dbReference type="AlphaFoldDB" id="A0AAD6BUN2"/>
<evidence type="ECO:0000256" key="1">
    <source>
        <dbReference type="SAM" id="MobiDB-lite"/>
    </source>
</evidence>
<keyword evidence="2" id="KW-1133">Transmembrane helix</keyword>
<comment type="caution">
    <text evidence="3">The sequence shown here is derived from an EMBL/GenBank/DDBJ whole genome shotgun (WGS) entry which is preliminary data.</text>
</comment>
<proteinExistence type="predicted"/>
<evidence type="ECO:0000256" key="2">
    <source>
        <dbReference type="SAM" id="Phobius"/>
    </source>
</evidence>
<feature type="compositionally biased region" description="Low complexity" evidence="1">
    <location>
        <begin position="296"/>
        <end position="310"/>
    </location>
</feature>
<feature type="compositionally biased region" description="Polar residues" evidence="1">
    <location>
        <begin position="38"/>
        <end position="52"/>
    </location>
</feature>
<accession>A0AAD6BUN2</accession>
<feature type="compositionally biased region" description="Polar residues" evidence="1">
    <location>
        <begin position="316"/>
        <end position="331"/>
    </location>
</feature>
<evidence type="ECO:0000313" key="4">
    <source>
        <dbReference type="Proteomes" id="UP001213681"/>
    </source>
</evidence>
<gene>
    <name evidence="3" type="ORF">N7458_011789</name>
</gene>
<reference evidence="3" key="1">
    <citation type="submission" date="2022-12" db="EMBL/GenBank/DDBJ databases">
        <authorList>
            <person name="Petersen C."/>
        </authorList>
    </citation>
    <scope>NUCLEOTIDE SEQUENCE</scope>
    <source>
        <strain evidence="3">IBT 16125</strain>
    </source>
</reference>